<comment type="caution">
    <text evidence="1">The sequence shown here is derived from an EMBL/GenBank/DDBJ whole genome shotgun (WGS) entry which is preliminary data.</text>
</comment>
<dbReference type="SUPFAM" id="SSF54427">
    <property type="entry name" value="NTF2-like"/>
    <property type="match status" value="1"/>
</dbReference>
<evidence type="ECO:0000313" key="2">
    <source>
        <dbReference type="Proteomes" id="UP001163064"/>
    </source>
</evidence>
<reference evidence="1" key="1">
    <citation type="submission" date="2022-10" db="EMBL/GenBank/DDBJ databases">
        <title>Streptomyces beihaiensis sp. nov., a chitin degrading actinobacterium, isolated from shrimp pond soil.</title>
        <authorList>
            <person name="Xie J."/>
            <person name="Shen N."/>
        </authorList>
    </citation>
    <scope>NUCLEOTIDE SEQUENCE</scope>
    <source>
        <strain evidence="1">GXMU-J5</strain>
    </source>
</reference>
<dbReference type="Proteomes" id="UP001163064">
    <property type="component" value="Unassembled WGS sequence"/>
</dbReference>
<dbReference type="Gene3D" id="3.10.450.50">
    <property type="match status" value="1"/>
</dbReference>
<gene>
    <name evidence="1" type="ORF">OFY01_10410</name>
</gene>
<accession>A0ABT3TT07</accession>
<evidence type="ECO:0000313" key="1">
    <source>
        <dbReference type="EMBL" id="MCX3060161.1"/>
    </source>
</evidence>
<name>A0ABT3TT07_9ACTN</name>
<keyword evidence="2" id="KW-1185">Reference proteome</keyword>
<sequence>MGAITVNGQSTRELAVGWFDALDRHAPVDEVLPYLAKEGLVMKFPEGTFNGLVGFRDWYDAVCAKFFDETHTVTTAEVLRGDEQRADVRIVVNWQAKVWTPPAARSEWLGFDATQTWTLAVQDGAVRIVEYVVDDIVPMPGSASL</sequence>
<protein>
    <submittedName>
        <fullName evidence="1">Nuclear transport factor 2 family protein</fullName>
    </submittedName>
</protein>
<dbReference type="EMBL" id="JAPHNL010000090">
    <property type="protein sequence ID" value="MCX3060161.1"/>
    <property type="molecule type" value="Genomic_DNA"/>
</dbReference>
<dbReference type="InterPro" id="IPR032710">
    <property type="entry name" value="NTF2-like_dom_sf"/>
</dbReference>
<organism evidence="1 2">
    <name type="scientific">Streptomyces beihaiensis</name>
    <dbReference type="NCBI Taxonomy" id="2984495"/>
    <lineage>
        <taxon>Bacteria</taxon>
        <taxon>Bacillati</taxon>
        <taxon>Actinomycetota</taxon>
        <taxon>Actinomycetes</taxon>
        <taxon>Kitasatosporales</taxon>
        <taxon>Streptomycetaceae</taxon>
        <taxon>Streptomyces</taxon>
    </lineage>
</organism>
<dbReference type="RefSeq" id="WP_266598548.1">
    <property type="nucleotide sequence ID" value="NZ_JAPHNL010000090.1"/>
</dbReference>
<proteinExistence type="predicted"/>